<evidence type="ECO:0000313" key="2">
    <source>
        <dbReference type="Proteomes" id="UP000647587"/>
    </source>
</evidence>
<comment type="caution">
    <text evidence="1">The sequence shown here is derived from an EMBL/GenBank/DDBJ whole genome shotgun (WGS) entry which is preliminary data.</text>
</comment>
<evidence type="ECO:0000313" key="1">
    <source>
        <dbReference type="EMBL" id="GGK25982.1"/>
    </source>
</evidence>
<protein>
    <submittedName>
        <fullName evidence="1">Uncharacterized protein</fullName>
    </submittedName>
</protein>
<name>A0ABQ2ETV0_9DEIO</name>
<keyword evidence="2" id="KW-1185">Reference proteome</keyword>
<gene>
    <name evidence="1" type="ORF">GCM10008955_19690</name>
</gene>
<dbReference type="RefSeq" id="WP_189007505.1">
    <property type="nucleotide sequence ID" value="NZ_BMPP01000007.1"/>
</dbReference>
<organism evidence="1 2">
    <name type="scientific">Deinococcus malanensis</name>
    <dbReference type="NCBI Taxonomy" id="1706855"/>
    <lineage>
        <taxon>Bacteria</taxon>
        <taxon>Thermotogati</taxon>
        <taxon>Deinococcota</taxon>
        <taxon>Deinococci</taxon>
        <taxon>Deinococcales</taxon>
        <taxon>Deinococcaceae</taxon>
        <taxon>Deinococcus</taxon>
    </lineage>
</organism>
<sequence>MAAMLNGDAVGSSTLTIDLRPDVEALVKREFDQSPAHQRAAARAALVLQTMGDNSDVTPAELTRHLQLHLITSFCLKRASQGSDAVRDSLLKKLKDKVLNTDAREKNYQRYQAAAKTAKLKLATDNDCAELDK</sequence>
<dbReference type="EMBL" id="BMPP01000007">
    <property type="protein sequence ID" value="GGK25982.1"/>
    <property type="molecule type" value="Genomic_DNA"/>
</dbReference>
<dbReference type="Proteomes" id="UP000647587">
    <property type="component" value="Unassembled WGS sequence"/>
</dbReference>
<proteinExistence type="predicted"/>
<reference evidence="2" key="1">
    <citation type="journal article" date="2019" name="Int. J. Syst. Evol. Microbiol.">
        <title>The Global Catalogue of Microorganisms (GCM) 10K type strain sequencing project: providing services to taxonomists for standard genome sequencing and annotation.</title>
        <authorList>
            <consortium name="The Broad Institute Genomics Platform"/>
            <consortium name="The Broad Institute Genome Sequencing Center for Infectious Disease"/>
            <person name="Wu L."/>
            <person name="Ma J."/>
        </authorList>
    </citation>
    <scope>NUCLEOTIDE SEQUENCE [LARGE SCALE GENOMIC DNA]</scope>
    <source>
        <strain evidence="2">JCM 30331</strain>
    </source>
</reference>
<accession>A0ABQ2ETV0</accession>